<evidence type="ECO:0000313" key="6">
    <source>
        <dbReference type="Proteomes" id="UP000005713"/>
    </source>
</evidence>
<dbReference type="InterPro" id="IPR051353">
    <property type="entry name" value="Tobamovirus_resist_UPF0261"/>
</dbReference>
<keyword evidence="1" id="KW-0547">Nucleotide-binding</keyword>
<dbReference type="InterPro" id="IPR003593">
    <property type="entry name" value="AAA+_ATPase"/>
</dbReference>
<proteinExistence type="predicted"/>
<dbReference type="eggNOG" id="COG5441">
    <property type="taxonomic scope" value="Bacteria"/>
</dbReference>
<dbReference type="InterPro" id="IPR017871">
    <property type="entry name" value="ABC_transporter-like_CS"/>
</dbReference>
<dbReference type="Gene3D" id="3.40.50.12030">
    <property type="entry name" value="Uncharacterised protein family UPF0261, NC domain"/>
    <property type="match status" value="1"/>
</dbReference>
<dbReference type="AlphaFoldDB" id="A3K5P5"/>
<evidence type="ECO:0000259" key="4">
    <source>
        <dbReference type="PROSITE" id="PS50893"/>
    </source>
</evidence>
<dbReference type="Pfam" id="PF23189">
    <property type="entry name" value="UPF0261_C"/>
    <property type="match status" value="1"/>
</dbReference>
<dbReference type="NCBIfam" id="NF002674">
    <property type="entry name" value="PRK02399.1-2"/>
    <property type="match status" value="1"/>
</dbReference>
<evidence type="ECO:0000256" key="2">
    <source>
        <dbReference type="ARBA" id="ARBA00022840"/>
    </source>
</evidence>
<keyword evidence="2" id="KW-0067">ATP-binding</keyword>
<name>A3K5P5_SAGS3</name>
<dbReference type="OrthoDB" id="9776369at2"/>
<dbReference type="PANTHER" id="PTHR31862">
    <property type="entry name" value="UPF0261 DOMAIN PROTEIN (AFU_ORTHOLOGUE AFUA_1G10120)"/>
    <property type="match status" value="1"/>
</dbReference>
<protein>
    <recommendedName>
        <fullName evidence="4">ABC transporter domain-containing protein</fullName>
    </recommendedName>
</protein>
<dbReference type="SUPFAM" id="SSF52540">
    <property type="entry name" value="P-loop containing nucleoside triphosphate hydrolases"/>
    <property type="match status" value="1"/>
</dbReference>
<feature type="region of interest" description="Disordered" evidence="3">
    <location>
        <begin position="240"/>
        <end position="285"/>
    </location>
</feature>
<dbReference type="SMART" id="SM00382">
    <property type="entry name" value="AAA"/>
    <property type="match status" value="1"/>
</dbReference>
<reference evidence="5 6" key="1">
    <citation type="submission" date="2006-06" db="EMBL/GenBank/DDBJ databases">
        <authorList>
            <person name="Moran M.A."/>
            <person name="Ferriera S."/>
            <person name="Johnson J."/>
            <person name="Kravitz S."/>
            <person name="Beeson K."/>
            <person name="Sutton G."/>
            <person name="Rogers Y.-H."/>
            <person name="Friedman R."/>
            <person name="Frazier M."/>
            <person name="Venter J.C."/>
        </authorList>
    </citation>
    <scope>NUCLEOTIDE SEQUENCE [LARGE SCALE GENOMIC DNA]</scope>
    <source>
        <strain evidence="5 6">E-37</strain>
    </source>
</reference>
<dbReference type="eggNOG" id="COG0410">
    <property type="taxonomic scope" value="Bacteria"/>
</dbReference>
<dbReference type="PROSITE" id="PS50893">
    <property type="entry name" value="ABC_TRANSPORTER_2"/>
    <property type="match status" value="1"/>
</dbReference>
<dbReference type="PANTHER" id="PTHR31862:SF1">
    <property type="entry name" value="UPF0261 DOMAIN PROTEIN (AFU_ORTHOLOGUE AFUA_1G10120)"/>
    <property type="match status" value="1"/>
</dbReference>
<dbReference type="NCBIfam" id="NF002673">
    <property type="entry name" value="PRK02399.1-1"/>
    <property type="match status" value="1"/>
</dbReference>
<accession>A3K5P5</accession>
<dbReference type="Pfam" id="PF06792">
    <property type="entry name" value="UPF0261"/>
    <property type="match status" value="1"/>
</dbReference>
<dbReference type="Pfam" id="PF00005">
    <property type="entry name" value="ABC_tran"/>
    <property type="match status" value="1"/>
</dbReference>
<keyword evidence="6" id="KW-1185">Reference proteome</keyword>
<dbReference type="CDD" id="cd15488">
    <property type="entry name" value="Tm-1-like"/>
    <property type="match status" value="1"/>
</dbReference>
<dbReference type="EMBL" id="AAYA01000009">
    <property type="protein sequence ID" value="EBA07434.1"/>
    <property type="molecule type" value="Genomic_DNA"/>
</dbReference>
<dbReference type="Gene3D" id="3.40.50.12020">
    <property type="entry name" value="Uncharacterised protein family UPF0261, NN domain"/>
    <property type="match status" value="1"/>
</dbReference>
<dbReference type="RefSeq" id="WP_005860433.1">
    <property type="nucleotide sequence ID" value="NZ_AAYA01000009.1"/>
</dbReference>
<dbReference type="GO" id="GO:0016887">
    <property type="term" value="F:ATP hydrolysis activity"/>
    <property type="evidence" value="ECO:0007669"/>
    <property type="project" value="InterPro"/>
</dbReference>
<organism evidence="5 6">
    <name type="scientific">Sagittula stellata (strain ATCC 700073 / DSM 11524 / E-37)</name>
    <dbReference type="NCBI Taxonomy" id="388399"/>
    <lineage>
        <taxon>Bacteria</taxon>
        <taxon>Pseudomonadati</taxon>
        <taxon>Pseudomonadota</taxon>
        <taxon>Alphaproteobacteria</taxon>
        <taxon>Rhodobacterales</taxon>
        <taxon>Roseobacteraceae</taxon>
        <taxon>Sagittula</taxon>
    </lineage>
</organism>
<feature type="domain" description="ABC transporter" evidence="4">
    <location>
        <begin position="11"/>
        <end position="238"/>
    </location>
</feature>
<dbReference type="PROSITE" id="PS00211">
    <property type="entry name" value="ABC_TRANSPORTER_1"/>
    <property type="match status" value="1"/>
</dbReference>
<comment type="caution">
    <text evidence="5">The sequence shown here is derived from an EMBL/GenBank/DDBJ whole genome shotgun (WGS) entry which is preliminary data.</text>
</comment>
<evidence type="ECO:0000313" key="5">
    <source>
        <dbReference type="EMBL" id="EBA07434.1"/>
    </source>
</evidence>
<sequence>MSDRRTATAALEVRGLNVYYGASHALQGVDLRLESGVLSVVGRNGMGKTTLCQTIMGLVPAASGAVTFGGQPLLGRSPAEIARMGIGYVPQGRRLWRSLTVDEHLKMVEQKGGAWSSDRIYSTFPRLAERRRNGGAQLSGGERQMLAIARALLANPRLLIMDEPTEGLAPVIVSQVESMLLHLASEGEMDVLVIEQNIGVACAVADHVAIMVNGRINRLVPARELAADRDLQQRMLGVGRHAHDETPEPQTDDDAETATTGQPKGPRSVRIYLSNPKTPTRWSQPVPVPQIERAARVVTTGQPTSSGVETALRPLSPSGEQVVLVAGTLDTKGAELRYMRDIVRAAGLPVRMVDLSTSGKHSGAEIPAHQVAAFHPRGAAGVFTDDRGQSVAGMTEAFRRWMARQDGVLGILSAGGSGGTAIVAPAMRALPVGVPKLIVSTVASGEVAKYVGPSDITMMHSVADVQGLNAITEEVLSNAAQAMVGMVKARKAAPARVATKPAIGLTMFGVTTPAVQQIVKALDEQFDCLVFHATGIGGQAMEKLIDSGKIEGVIDLTTTEVCDMMFGGVFPATEDRFGAMIRRRMPYVGSVGALDMVNFGAPDTVPDKYRGRTFYEHNPQVTLMRTTPEESAQMGRWIGARLNEMEAPVRFFLPEGGVSALDARGQPFDDPAARHALFTALEDTVRQTSTRRLIRRPENINDPGFAAAVVTAFHEFHDGRPPTRKEVRR</sequence>
<gene>
    <name evidence="5" type="ORF">SSE37_21585</name>
</gene>
<dbReference type="InterPro" id="IPR027417">
    <property type="entry name" value="P-loop_NTPase"/>
</dbReference>
<dbReference type="CDD" id="cd03224">
    <property type="entry name" value="ABC_TM1139_LivF_branched"/>
    <property type="match status" value="1"/>
</dbReference>
<dbReference type="InterPro" id="IPR044122">
    <property type="entry name" value="UPF0261_N"/>
</dbReference>
<dbReference type="InterPro" id="IPR003439">
    <property type="entry name" value="ABC_transporter-like_ATP-bd"/>
</dbReference>
<dbReference type="InterPro" id="IPR056778">
    <property type="entry name" value="UPF0261_C"/>
</dbReference>
<evidence type="ECO:0000256" key="1">
    <source>
        <dbReference type="ARBA" id="ARBA00022741"/>
    </source>
</evidence>
<dbReference type="Gene3D" id="3.40.50.300">
    <property type="entry name" value="P-loop containing nucleotide triphosphate hydrolases"/>
    <property type="match status" value="1"/>
</dbReference>
<dbReference type="GO" id="GO:0005524">
    <property type="term" value="F:ATP binding"/>
    <property type="evidence" value="ECO:0007669"/>
    <property type="project" value="UniProtKB-KW"/>
</dbReference>
<evidence type="ECO:0000256" key="3">
    <source>
        <dbReference type="SAM" id="MobiDB-lite"/>
    </source>
</evidence>
<dbReference type="Proteomes" id="UP000005713">
    <property type="component" value="Unassembled WGS sequence"/>
</dbReference>